<feature type="transmembrane region" description="Helical" evidence="5">
    <location>
        <begin position="175"/>
        <end position="195"/>
    </location>
</feature>
<feature type="transmembrane region" description="Helical" evidence="5">
    <location>
        <begin position="408"/>
        <end position="428"/>
    </location>
</feature>
<feature type="transmembrane region" description="Helical" evidence="5">
    <location>
        <begin position="144"/>
        <end position="163"/>
    </location>
</feature>
<dbReference type="GO" id="GO:0005789">
    <property type="term" value="C:endoplasmic reticulum membrane"/>
    <property type="evidence" value="ECO:0007669"/>
    <property type="project" value="UniProtKB-SubCell"/>
</dbReference>
<dbReference type="SUPFAM" id="SSF50182">
    <property type="entry name" value="Sm-like ribonucleoproteins"/>
    <property type="match status" value="1"/>
</dbReference>
<comment type="caution">
    <text evidence="7">The sequence shown here is derived from an EMBL/GenBank/DDBJ whole genome shotgun (WGS) entry which is preliminary data.</text>
</comment>
<accession>A0A8T9BFZ3</accession>
<feature type="compositionally biased region" description="Basic and acidic residues" evidence="4">
    <location>
        <begin position="652"/>
        <end position="663"/>
    </location>
</feature>
<comment type="subcellular location">
    <subcellularLocation>
        <location evidence="1">Endomembrane system</location>
        <topology evidence="1">Multi-pass membrane protein</topology>
    </subcellularLocation>
    <subcellularLocation>
        <location evidence="3">Endoplasmic reticulum membrane</location>
    </subcellularLocation>
</comment>
<feature type="domain" description="EF-hand" evidence="6">
    <location>
        <begin position="356"/>
        <end position="391"/>
    </location>
</feature>
<dbReference type="InterPro" id="IPR006685">
    <property type="entry name" value="MscS_channel_2nd"/>
</dbReference>
<feature type="region of interest" description="Disordered" evidence="4">
    <location>
        <begin position="652"/>
        <end position="758"/>
    </location>
</feature>
<dbReference type="EMBL" id="QGMF01000280">
    <property type="protein sequence ID" value="TVY17192.1"/>
    <property type="molecule type" value="Genomic_DNA"/>
</dbReference>
<dbReference type="InterPro" id="IPR010920">
    <property type="entry name" value="LSM_dom_sf"/>
</dbReference>
<reference evidence="7 8" key="1">
    <citation type="submission" date="2018-05" db="EMBL/GenBank/DDBJ databases">
        <title>Whole genome sequencing for identification of molecular markers to develop diagnostic detection tools for the regulated plant pathogen Lachnellula willkommii.</title>
        <authorList>
            <person name="Giroux E."/>
            <person name="Bilodeau G."/>
        </authorList>
    </citation>
    <scope>NUCLEOTIDE SEQUENCE [LARGE SCALE GENOMIC DNA]</scope>
    <source>
        <strain evidence="7 8">CBS 203.66</strain>
    </source>
</reference>
<dbReference type="Pfam" id="PF00924">
    <property type="entry name" value="MS_channel_2nd"/>
    <property type="match status" value="1"/>
</dbReference>
<evidence type="ECO:0000259" key="6">
    <source>
        <dbReference type="PROSITE" id="PS50222"/>
    </source>
</evidence>
<dbReference type="InterPro" id="IPR016688">
    <property type="entry name" value="MscS-like_plants/fungi"/>
</dbReference>
<dbReference type="AlphaFoldDB" id="A0A8T9BFZ3"/>
<dbReference type="GO" id="GO:0005262">
    <property type="term" value="F:calcium channel activity"/>
    <property type="evidence" value="ECO:0007669"/>
    <property type="project" value="TreeGrafter"/>
</dbReference>
<dbReference type="Pfam" id="PF25886">
    <property type="entry name" value="Msy1"/>
    <property type="match status" value="1"/>
</dbReference>
<dbReference type="GO" id="GO:0006874">
    <property type="term" value="P:intracellular calcium ion homeostasis"/>
    <property type="evidence" value="ECO:0007669"/>
    <property type="project" value="TreeGrafter"/>
</dbReference>
<feature type="transmembrane region" description="Helical" evidence="5">
    <location>
        <begin position="59"/>
        <end position="79"/>
    </location>
</feature>
<dbReference type="PIRSF" id="PIRSF017209">
    <property type="entry name" value="Memb_At2g17000_prd"/>
    <property type="match status" value="1"/>
</dbReference>
<organism evidence="7 8">
    <name type="scientific">Lachnellula arida</name>
    <dbReference type="NCBI Taxonomy" id="1316785"/>
    <lineage>
        <taxon>Eukaryota</taxon>
        <taxon>Fungi</taxon>
        <taxon>Dikarya</taxon>
        <taxon>Ascomycota</taxon>
        <taxon>Pezizomycotina</taxon>
        <taxon>Leotiomycetes</taxon>
        <taxon>Helotiales</taxon>
        <taxon>Lachnaceae</taxon>
        <taxon>Lachnellula</taxon>
    </lineage>
</organism>
<evidence type="ECO:0000256" key="2">
    <source>
        <dbReference type="ARBA" id="ARBA00008017"/>
    </source>
</evidence>
<dbReference type="InterPro" id="IPR002048">
    <property type="entry name" value="EF_hand_dom"/>
</dbReference>
<dbReference type="PANTHER" id="PTHR31323">
    <property type="entry name" value="MECHANOSENSITIVE ION CHANNEL PROTEIN MSY2"/>
    <property type="match status" value="1"/>
</dbReference>
<evidence type="ECO:0000256" key="3">
    <source>
        <dbReference type="PIRNR" id="PIRNR017209"/>
    </source>
</evidence>
<keyword evidence="3" id="KW-0256">Endoplasmic reticulum</keyword>
<dbReference type="Proteomes" id="UP000469559">
    <property type="component" value="Unassembled WGS sequence"/>
</dbReference>
<gene>
    <name evidence="7" type="ORF">LARI1_G007305</name>
</gene>
<keyword evidence="5" id="KW-0812">Transmembrane</keyword>
<keyword evidence="5" id="KW-1133">Transmembrane helix</keyword>
<evidence type="ECO:0000256" key="4">
    <source>
        <dbReference type="SAM" id="MobiDB-lite"/>
    </source>
</evidence>
<dbReference type="OrthoDB" id="544685at2759"/>
<feature type="transmembrane region" description="Helical" evidence="5">
    <location>
        <begin position="91"/>
        <end position="110"/>
    </location>
</feature>
<name>A0A8T9BFZ3_9HELO</name>
<keyword evidence="3 5" id="KW-0472">Membrane</keyword>
<sequence length="821" mass="91758">MIQQPTQEKKGLFNRDSSGRRKKNINLRNRSGIDGEEVFVNGLGRFYNKIVNFSVITRYFVYVLPVAILLAAPIVVCAVQNPHAIFANTGIRVTLFWLWIEIVWLSIWVSKLVAKVVPWMFMFLCGVVSSGTRKYVLILRAVEIPLSLVGWSVTCLVTFTALMSPKLNGGIPSGYWVTVMARTLGPCLIASLLLLGEKMAVQLISVNYHRRTFKGRITQSKRDVHLMGLLYEASRTLFPMYCQEFIDEDYIINNSIEPTLAETRRHYRRSDSATHLKLISDVGRLGDKVTSIFGNIASEVTGMQVFSPDSAHSVVLEALKKTRSSEALARRIWMSFVVEGKEALYAEDVREVLGSAYKEEADEAFAALDQDGNGDISLNKMIMKVVEIGREREAVSASMRDVGQAIGVLDRVLTMVLLIITLFIFVAFQNTNFVTTLATAGTTLLSLSFVFAATTQEFLASCIFLFVKHPFDVGDRVDIIGPEKEFLVVEQISLLFTVFKRIDSMKMVQVPNIILNNLWIENITRSRAMKEQLDLFISFDTSLEDIDVLRKEMENFVRNPDNSRDFQSDIVLEATGIGNMDKMQLKVEIRHKSNWHNETVRAARRSKFMCALVLALRKVPIYCPGGGAEPLGGPTNPSYSVTVSDTWAADARDKVSQAKEDQRLVPSKATESSLSPSESLRPAEERNATEAMNARKPTADAAQHAEDAAPVVWKPRDDNTLGESPKRHRDTMCEGHQQSIRGRRRPGESLPPMSSQRIPGVTLTQANSNQGDETISSVSHTSYEEVELGLQPITTNQSHYDGYTVYQSQRYGMYASPSAGT</sequence>
<evidence type="ECO:0000256" key="1">
    <source>
        <dbReference type="ARBA" id="ARBA00004127"/>
    </source>
</evidence>
<dbReference type="GO" id="GO:0005509">
    <property type="term" value="F:calcium ion binding"/>
    <property type="evidence" value="ECO:0007669"/>
    <property type="project" value="InterPro"/>
</dbReference>
<feature type="transmembrane region" description="Helical" evidence="5">
    <location>
        <begin position="448"/>
        <end position="467"/>
    </location>
</feature>
<evidence type="ECO:0000256" key="5">
    <source>
        <dbReference type="SAM" id="Phobius"/>
    </source>
</evidence>
<dbReference type="InterPro" id="IPR058650">
    <property type="entry name" value="Msy1/2-like"/>
</dbReference>
<protein>
    <recommendedName>
        <fullName evidence="3">Mechanosensitive ion channel protein</fullName>
    </recommendedName>
</protein>
<evidence type="ECO:0000313" key="8">
    <source>
        <dbReference type="Proteomes" id="UP000469559"/>
    </source>
</evidence>
<evidence type="ECO:0000313" key="7">
    <source>
        <dbReference type="EMBL" id="TVY17192.1"/>
    </source>
</evidence>
<dbReference type="PANTHER" id="PTHR31323:SF14">
    <property type="entry name" value="MECHANOSENSITIVE ION CHANNEL PROTEIN MSY2"/>
    <property type="match status" value="1"/>
</dbReference>
<comment type="similarity">
    <text evidence="2 3">Belongs to the MscS (TC 1.A.23) family.</text>
</comment>
<proteinExistence type="inferred from homology"/>
<dbReference type="PROSITE" id="PS50222">
    <property type="entry name" value="EF_HAND_2"/>
    <property type="match status" value="1"/>
</dbReference>
<keyword evidence="8" id="KW-1185">Reference proteome</keyword>
<feature type="compositionally biased region" description="Low complexity" evidence="4">
    <location>
        <begin position="671"/>
        <end position="680"/>
    </location>
</feature>